<evidence type="ECO:0000313" key="6">
    <source>
        <dbReference type="EMBL" id="SDP40216.1"/>
    </source>
</evidence>
<dbReference type="CDD" id="cd01392">
    <property type="entry name" value="HTH_LacI"/>
    <property type="match status" value="1"/>
</dbReference>
<keyword evidence="2" id="KW-0238">DNA-binding</keyword>
<dbReference type="PROSITE" id="PS50932">
    <property type="entry name" value="HTH_LACI_2"/>
    <property type="match status" value="1"/>
</dbReference>
<dbReference type="Pfam" id="PF13377">
    <property type="entry name" value="Peripla_BP_3"/>
    <property type="match status" value="1"/>
</dbReference>
<evidence type="ECO:0000259" key="5">
    <source>
        <dbReference type="PROSITE" id="PS50943"/>
    </source>
</evidence>
<dbReference type="CDD" id="cd06267">
    <property type="entry name" value="PBP1_LacI_sugar_binding-like"/>
    <property type="match status" value="1"/>
</dbReference>
<feature type="domain" description="HTH cro/C1-type" evidence="5">
    <location>
        <begin position="8"/>
        <end position="51"/>
    </location>
</feature>
<sequence>MEEKKQATIVDVARAAGVSVATVSRVVNGNYPVKTETKEKVRAAISSLNYVPNVQARELNTRKSSTIGVVVPGLYNMFFAEVIDGIEESVRKEHFSFLLNCAQNDPVQEMNCINALVARNVSGIIVISPNTKNISERFYEDLVERVPMVFINGYHPIKGVSYVGNDERQGSLQALEYLEGLGHKKILFVRGANSDSYDIKEESYRQFMEERSLFNEDYVLNIGEGNSVETVDLTLTALKLKLPYLKPTAVFCCNDLMAVGALNACKRLGLSVPQNVSIIGYDNIALSRLVEPKITTMDQNMFQLGQSAAQLLLEQIRGGKNRRIVLDNTLVVRETTGSNQEVHKM</sequence>
<dbReference type="Gene3D" id="3.40.50.2300">
    <property type="match status" value="2"/>
</dbReference>
<evidence type="ECO:0000256" key="3">
    <source>
        <dbReference type="ARBA" id="ARBA00023163"/>
    </source>
</evidence>
<dbReference type="GO" id="GO:0003700">
    <property type="term" value="F:DNA-binding transcription factor activity"/>
    <property type="evidence" value="ECO:0007669"/>
    <property type="project" value="TreeGrafter"/>
</dbReference>
<evidence type="ECO:0000256" key="2">
    <source>
        <dbReference type="ARBA" id="ARBA00023125"/>
    </source>
</evidence>
<dbReference type="SUPFAM" id="SSF53822">
    <property type="entry name" value="Periplasmic binding protein-like I"/>
    <property type="match status" value="1"/>
</dbReference>
<accession>A0A1H0SGB6</accession>
<dbReference type="SUPFAM" id="SSF47413">
    <property type="entry name" value="lambda repressor-like DNA-binding domains"/>
    <property type="match status" value="1"/>
</dbReference>
<dbReference type="GO" id="GO:0000976">
    <property type="term" value="F:transcription cis-regulatory region binding"/>
    <property type="evidence" value="ECO:0007669"/>
    <property type="project" value="TreeGrafter"/>
</dbReference>
<dbReference type="PROSITE" id="PS00356">
    <property type="entry name" value="HTH_LACI_1"/>
    <property type="match status" value="1"/>
</dbReference>
<dbReference type="PANTHER" id="PTHR30146">
    <property type="entry name" value="LACI-RELATED TRANSCRIPTIONAL REPRESSOR"/>
    <property type="match status" value="1"/>
</dbReference>
<evidence type="ECO:0000256" key="1">
    <source>
        <dbReference type="ARBA" id="ARBA00023015"/>
    </source>
</evidence>
<keyword evidence="3" id="KW-0804">Transcription</keyword>
<dbReference type="Gene3D" id="1.10.260.40">
    <property type="entry name" value="lambda repressor-like DNA-binding domains"/>
    <property type="match status" value="1"/>
</dbReference>
<dbReference type="Pfam" id="PF00356">
    <property type="entry name" value="LacI"/>
    <property type="match status" value="1"/>
</dbReference>
<dbReference type="SMART" id="SM00354">
    <property type="entry name" value="HTH_LACI"/>
    <property type="match status" value="1"/>
</dbReference>
<dbReference type="AlphaFoldDB" id="A0A1H0SGB6"/>
<dbReference type="PROSITE" id="PS50943">
    <property type="entry name" value="HTH_CROC1"/>
    <property type="match status" value="1"/>
</dbReference>
<evidence type="ECO:0000259" key="4">
    <source>
        <dbReference type="PROSITE" id="PS50932"/>
    </source>
</evidence>
<reference evidence="6" key="1">
    <citation type="submission" date="2016-10" db="EMBL/GenBank/DDBJ databases">
        <authorList>
            <person name="de Groot N.N."/>
        </authorList>
    </citation>
    <scope>NUCLEOTIDE SEQUENCE [LARGE SCALE GENOMIC DNA]</scope>
    <source>
        <strain evidence="6">S137</strain>
    </source>
</reference>
<dbReference type="InterPro" id="IPR028082">
    <property type="entry name" value="Peripla_BP_I"/>
</dbReference>
<protein>
    <submittedName>
        <fullName evidence="6">Transcriptional regulator, LacI family</fullName>
    </submittedName>
</protein>
<dbReference type="InterPro" id="IPR000843">
    <property type="entry name" value="HTH_LacI"/>
</dbReference>
<feature type="domain" description="HTH lacI-type" evidence="4">
    <location>
        <begin position="7"/>
        <end position="61"/>
    </location>
</feature>
<dbReference type="PRINTS" id="PR00036">
    <property type="entry name" value="HTHLACI"/>
</dbReference>
<dbReference type="Proteomes" id="UP000182412">
    <property type="component" value="Unassembled WGS sequence"/>
</dbReference>
<dbReference type="InterPro" id="IPR046335">
    <property type="entry name" value="LacI/GalR-like_sensor"/>
</dbReference>
<keyword evidence="1" id="KW-0805">Transcription regulation</keyword>
<gene>
    <name evidence="6" type="ORF">SAMN05216366_11736</name>
</gene>
<proteinExistence type="predicted"/>
<dbReference type="RefSeq" id="WP_074572400.1">
    <property type="nucleotide sequence ID" value="NZ_FNJQ01000017.1"/>
</dbReference>
<dbReference type="OrthoDB" id="9784962at2"/>
<organism evidence="6">
    <name type="scientific">Selenomonas ruminantium</name>
    <dbReference type="NCBI Taxonomy" id="971"/>
    <lineage>
        <taxon>Bacteria</taxon>
        <taxon>Bacillati</taxon>
        <taxon>Bacillota</taxon>
        <taxon>Negativicutes</taxon>
        <taxon>Selenomonadales</taxon>
        <taxon>Selenomonadaceae</taxon>
        <taxon>Selenomonas</taxon>
    </lineage>
</organism>
<dbReference type="InterPro" id="IPR010982">
    <property type="entry name" value="Lambda_DNA-bd_dom_sf"/>
</dbReference>
<dbReference type="InterPro" id="IPR001387">
    <property type="entry name" value="Cro/C1-type_HTH"/>
</dbReference>
<dbReference type="PANTHER" id="PTHR30146:SF109">
    <property type="entry name" value="HTH-TYPE TRANSCRIPTIONAL REGULATOR GALS"/>
    <property type="match status" value="1"/>
</dbReference>
<name>A0A1H0SGB6_SELRU</name>
<dbReference type="EMBL" id="FNJQ01000017">
    <property type="protein sequence ID" value="SDP40216.1"/>
    <property type="molecule type" value="Genomic_DNA"/>
</dbReference>